<evidence type="ECO:0000256" key="1">
    <source>
        <dbReference type="SAM" id="MobiDB-lite"/>
    </source>
</evidence>
<comment type="caution">
    <text evidence="3">The sequence shown here is derived from an EMBL/GenBank/DDBJ whole genome shotgun (WGS) entry which is preliminary data.</text>
</comment>
<accession>A0AAD7KDN0</accession>
<feature type="signal peptide" evidence="2">
    <location>
        <begin position="1"/>
        <end position="15"/>
    </location>
</feature>
<keyword evidence="4" id="KW-1185">Reference proteome</keyword>
<dbReference type="AlphaFoldDB" id="A0AAD7KDN0"/>
<protein>
    <recommendedName>
        <fullName evidence="5">Secreted protein</fullName>
    </recommendedName>
</protein>
<reference evidence="3" key="1">
    <citation type="submission" date="2023-03" db="EMBL/GenBank/DDBJ databases">
        <title>Massive genome expansion in bonnet fungi (Mycena s.s.) driven by repeated elements and novel gene families across ecological guilds.</title>
        <authorList>
            <consortium name="Lawrence Berkeley National Laboratory"/>
            <person name="Harder C.B."/>
            <person name="Miyauchi S."/>
            <person name="Viragh M."/>
            <person name="Kuo A."/>
            <person name="Thoen E."/>
            <person name="Andreopoulos B."/>
            <person name="Lu D."/>
            <person name="Skrede I."/>
            <person name="Drula E."/>
            <person name="Henrissat B."/>
            <person name="Morin E."/>
            <person name="Kohler A."/>
            <person name="Barry K."/>
            <person name="LaButti K."/>
            <person name="Morin E."/>
            <person name="Salamov A."/>
            <person name="Lipzen A."/>
            <person name="Mereny Z."/>
            <person name="Hegedus B."/>
            <person name="Baldrian P."/>
            <person name="Stursova M."/>
            <person name="Weitz H."/>
            <person name="Taylor A."/>
            <person name="Grigoriev I.V."/>
            <person name="Nagy L.G."/>
            <person name="Martin F."/>
            <person name="Kauserud H."/>
        </authorList>
    </citation>
    <scope>NUCLEOTIDE SEQUENCE</scope>
    <source>
        <strain evidence="3">CBHHK182m</strain>
    </source>
</reference>
<sequence>MFFSAILLSTALGLASPTPRATTSSTKHTPMTTSAKLKPPATGRCSPLASSRLSFRGPDDTPDATLYWVPTLSSGPGASSNPAHSF</sequence>
<name>A0AAD7KDN0_9AGAR</name>
<dbReference type="EMBL" id="JARKIB010000004">
    <property type="protein sequence ID" value="KAJ7780973.1"/>
    <property type="molecule type" value="Genomic_DNA"/>
</dbReference>
<proteinExistence type="predicted"/>
<evidence type="ECO:0008006" key="5">
    <source>
        <dbReference type="Google" id="ProtNLM"/>
    </source>
</evidence>
<feature type="compositionally biased region" description="Polar residues" evidence="1">
    <location>
        <begin position="71"/>
        <end position="86"/>
    </location>
</feature>
<keyword evidence="2" id="KW-0732">Signal</keyword>
<evidence type="ECO:0000313" key="4">
    <source>
        <dbReference type="Proteomes" id="UP001215598"/>
    </source>
</evidence>
<evidence type="ECO:0000313" key="3">
    <source>
        <dbReference type="EMBL" id="KAJ7780973.1"/>
    </source>
</evidence>
<feature type="compositionally biased region" description="Low complexity" evidence="1">
    <location>
        <begin position="15"/>
        <end position="34"/>
    </location>
</feature>
<organism evidence="3 4">
    <name type="scientific">Mycena metata</name>
    <dbReference type="NCBI Taxonomy" id="1033252"/>
    <lineage>
        <taxon>Eukaryota</taxon>
        <taxon>Fungi</taxon>
        <taxon>Dikarya</taxon>
        <taxon>Basidiomycota</taxon>
        <taxon>Agaricomycotina</taxon>
        <taxon>Agaricomycetes</taxon>
        <taxon>Agaricomycetidae</taxon>
        <taxon>Agaricales</taxon>
        <taxon>Marasmiineae</taxon>
        <taxon>Mycenaceae</taxon>
        <taxon>Mycena</taxon>
    </lineage>
</organism>
<feature type="chain" id="PRO_5041989679" description="Secreted protein" evidence="2">
    <location>
        <begin position="16"/>
        <end position="86"/>
    </location>
</feature>
<gene>
    <name evidence="3" type="ORF">B0H16DRAFT_1496707</name>
</gene>
<feature type="region of interest" description="Disordered" evidence="1">
    <location>
        <begin position="15"/>
        <end position="86"/>
    </location>
</feature>
<dbReference type="Proteomes" id="UP001215598">
    <property type="component" value="Unassembled WGS sequence"/>
</dbReference>
<evidence type="ECO:0000256" key="2">
    <source>
        <dbReference type="SAM" id="SignalP"/>
    </source>
</evidence>